<evidence type="ECO:0000313" key="5">
    <source>
        <dbReference type="EMBL" id="CAE4602013.1"/>
    </source>
</evidence>
<protein>
    <recommendedName>
        <fullName evidence="4">HMG box domain-containing protein</fullName>
    </recommendedName>
</protein>
<dbReference type="PANTHER" id="PTHR48112">
    <property type="entry name" value="HIGH MOBILITY GROUP PROTEIN DSP1"/>
    <property type="match status" value="1"/>
</dbReference>
<dbReference type="AlphaFoldDB" id="A0A6T1D9T6"/>
<dbReference type="InterPro" id="IPR036910">
    <property type="entry name" value="HMG_box_dom_sf"/>
</dbReference>
<keyword evidence="2" id="KW-0539">Nucleus</keyword>
<sequence>MAPPQHRGASSTRAVALSLLAVGVLNGLRGLFGLTAVRESADLDRAFAVHAVRPLNSYMLFVKDNRANYAHLSVPEAGKALGEAYRKLEAKDRKKYEQLAKKELKRYEAELKKGLQPKPSKLRTGSKDGDQLLKRPMTAYLFFCQEMRPKVAKDDLSPAEVLRALGAQWQGLTKAKKRKFETKAAKDRARYLKKKEEKEKEKEKVAAEAA</sequence>
<feature type="DNA-binding region" description="HMG box" evidence="2">
    <location>
        <begin position="51"/>
        <end position="115"/>
    </location>
</feature>
<feature type="region of interest" description="Disordered" evidence="3">
    <location>
        <begin position="186"/>
        <end position="210"/>
    </location>
</feature>
<evidence type="ECO:0000256" key="1">
    <source>
        <dbReference type="ARBA" id="ARBA00023125"/>
    </source>
</evidence>
<dbReference type="GO" id="GO:0003677">
    <property type="term" value="F:DNA binding"/>
    <property type="evidence" value="ECO:0007669"/>
    <property type="project" value="UniProtKB-UniRule"/>
</dbReference>
<reference evidence="6" key="1">
    <citation type="submission" date="2021-01" db="EMBL/GenBank/DDBJ databases">
        <authorList>
            <person name="Corre E."/>
            <person name="Pelletier E."/>
            <person name="Niang G."/>
            <person name="Scheremetjew M."/>
            <person name="Finn R."/>
            <person name="Kale V."/>
            <person name="Holt S."/>
            <person name="Cochrane G."/>
            <person name="Meng A."/>
            <person name="Brown T."/>
            <person name="Cohen L."/>
        </authorList>
    </citation>
    <scope>NUCLEOTIDE SEQUENCE</scope>
    <source>
        <strain evidence="6">CCMP3105</strain>
    </source>
</reference>
<dbReference type="CDD" id="cd00084">
    <property type="entry name" value="HMG-box_SF"/>
    <property type="match status" value="2"/>
</dbReference>
<evidence type="ECO:0000256" key="2">
    <source>
        <dbReference type="PROSITE-ProRule" id="PRU00267"/>
    </source>
</evidence>
<dbReference type="SMART" id="SM00398">
    <property type="entry name" value="HMG"/>
    <property type="match status" value="2"/>
</dbReference>
<dbReference type="GO" id="GO:0005634">
    <property type="term" value="C:nucleus"/>
    <property type="evidence" value="ECO:0007669"/>
    <property type="project" value="UniProtKB-UniRule"/>
</dbReference>
<dbReference type="InterPro" id="IPR009071">
    <property type="entry name" value="HMG_box_dom"/>
</dbReference>
<feature type="DNA-binding region" description="HMG box" evidence="2">
    <location>
        <begin position="133"/>
        <end position="199"/>
    </location>
</feature>
<evidence type="ECO:0000259" key="4">
    <source>
        <dbReference type="PROSITE" id="PS50118"/>
    </source>
</evidence>
<feature type="domain" description="HMG box" evidence="4">
    <location>
        <begin position="133"/>
        <end position="199"/>
    </location>
</feature>
<accession>A0A6T1D9T6</accession>
<keyword evidence="1 2" id="KW-0238">DNA-binding</keyword>
<name>A0A6T1D9T6_9DINO</name>
<evidence type="ECO:0000313" key="6">
    <source>
        <dbReference type="EMBL" id="CAE4602017.1"/>
    </source>
</evidence>
<evidence type="ECO:0000256" key="3">
    <source>
        <dbReference type="SAM" id="MobiDB-lite"/>
    </source>
</evidence>
<dbReference type="Gene3D" id="1.10.30.10">
    <property type="entry name" value="High mobility group box domain"/>
    <property type="match status" value="2"/>
</dbReference>
<proteinExistence type="predicted"/>
<dbReference type="InterPro" id="IPR050342">
    <property type="entry name" value="HMGB"/>
</dbReference>
<dbReference type="Pfam" id="PF00505">
    <property type="entry name" value="HMG_box"/>
    <property type="match status" value="2"/>
</dbReference>
<dbReference type="EMBL" id="HBNR01042418">
    <property type="protein sequence ID" value="CAE4602017.1"/>
    <property type="molecule type" value="Transcribed_RNA"/>
</dbReference>
<dbReference type="PROSITE" id="PS50118">
    <property type="entry name" value="HMG_BOX_2"/>
    <property type="match status" value="2"/>
</dbReference>
<dbReference type="SUPFAM" id="SSF47095">
    <property type="entry name" value="HMG-box"/>
    <property type="match status" value="2"/>
</dbReference>
<feature type="domain" description="HMG box" evidence="4">
    <location>
        <begin position="51"/>
        <end position="115"/>
    </location>
</feature>
<dbReference type="EMBL" id="HBNR01042416">
    <property type="protein sequence ID" value="CAE4602013.1"/>
    <property type="molecule type" value="Transcribed_RNA"/>
</dbReference>
<organism evidence="6">
    <name type="scientific">Alexandrium monilatum</name>
    <dbReference type="NCBI Taxonomy" id="311494"/>
    <lineage>
        <taxon>Eukaryota</taxon>
        <taxon>Sar</taxon>
        <taxon>Alveolata</taxon>
        <taxon>Dinophyceae</taxon>
        <taxon>Gonyaulacales</taxon>
        <taxon>Pyrocystaceae</taxon>
        <taxon>Alexandrium</taxon>
    </lineage>
</organism>
<gene>
    <name evidence="5" type="ORF">AMON00008_LOCUS29490</name>
    <name evidence="6" type="ORF">AMON00008_LOCUS29492</name>
</gene>